<comment type="similarity">
    <text evidence="2">Belongs to the VAC14 family.</text>
</comment>
<dbReference type="EMBL" id="CCKQ01013356">
    <property type="protein sequence ID" value="CDW85005.1"/>
    <property type="molecule type" value="Genomic_DNA"/>
</dbReference>
<gene>
    <name evidence="7" type="primary">Contig10599.g11322</name>
    <name evidence="7" type="ORF">STYLEM_14075</name>
</gene>
<evidence type="ECO:0000256" key="2">
    <source>
        <dbReference type="ARBA" id="ARBA00010225"/>
    </source>
</evidence>
<comment type="subcellular location">
    <subcellularLocation>
        <location evidence="1">Endomembrane system</location>
    </subcellularLocation>
</comment>
<organism evidence="7 8">
    <name type="scientific">Stylonychia lemnae</name>
    <name type="common">Ciliate</name>
    <dbReference type="NCBI Taxonomy" id="5949"/>
    <lineage>
        <taxon>Eukaryota</taxon>
        <taxon>Sar</taxon>
        <taxon>Alveolata</taxon>
        <taxon>Ciliophora</taxon>
        <taxon>Intramacronucleata</taxon>
        <taxon>Spirotrichea</taxon>
        <taxon>Stichotrichia</taxon>
        <taxon>Sporadotrichida</taxon>
        <taxon>Oxytrichidae</taxon>
        <taxon>Stylonychinae</taxon>
        <taxon>Stylonychia</taxon>
    </lineage>
</organism>
<keyword evidence="8" id="KW-1185">Reference proteome</keyword>
<sequence>MRDKNENEIKSKIQMFLVFSDNETPAKRKSCLYGIAVIIITLYQKVRSQNVESISTQKAMNYLPMLKESLLKSFRDKDAKVQNAGFDTLFNIIKICKEAFLFDEPLFKEFFDAICTSIADQLSESKEWAKKCNELLRDVVYVACQNYNNFDLNMFIQFITDKFVNAKNNDFVVTMLRWIELIHSINNIPILNMMPDILPRLLQNLNTKPTQSNKSEAGHQRDISKKSQEQLMRFLNEFHNKDYRTLYLENQIIDTLLAHLLRKNPDQSQNQHELSKLEALIWLREFLIFFQKDFHEIAQEQEESQQRKFNEMVLKQEKQDQEHANQNHQLVTLESMNSEFQQEFSQNEDPMIMPPIDDNVNLDYLDAKSIVENNFERQYPAIIKVIVKYANIVKGDYLRVVEMINSTLLSLLIQTMDSKDEFQYIFNELKRQFRDSKTTKTKDIILDWFIELFKEFQEDIIEFYNDIFDELISSLNFQEQNIVNKVLELLSMLSKSNEKYLRKTIKKLIEKIHSMGDRNQFIVGQVIQVLCQSINDERVFLEFGRVLRDYQNDLYFIEEMIDFLTYTIAGDQYHESFRLKLRGKKPTECLASKEKLFNALLKTWSYNSVSTISLCLITRNYELAYYIIFRFTQIQIDKDKLVQFSKLVQLLESPTLAYLRIELMSNTLQQKYLIKTLQGILMILPICKSFYCLKTRIECVKFSKLDPPLKQSTIDQQFFGQPYEFNDQFKMDDILRQFDQKVIIMKDFYEKRDKLREEIFKLEKQKLKEQSLRAMQQNPQAPNDGLTKRISAAYSYVIPVNQKLPPK</sequence>
<evidence type="ECO:0000313" key="8">
    <source>
        <dbReference type="Proteomes" id="UP000039865"/>
    </source>
</evidence>
<evidence type="ECO:0000256" key="1">
    <source>
        <dbReference type="ARBA" id="ARBA00004308"/>
    </source>
</evidence>
<evidence type="ECO:0000313" key="7">
    <source>
        <dbReference type="EMBL" id="CDW85005.1"/>
    </source>
</evidence>
<protein>
    <submittedName>
        <fullName evidence="7">Vac14p</fullName>
    </submittedName>
</protein>
<dbReference type="Pfam" id="PF12755">
    <property type="entry name" value="Vac14_Fab1_bd"/>
    <property type="match status" value="1"/>
</dbReference>
<dbReference type="InterPro" id="IPR021841">
    <property type="entry name" value="VAC14_Fig4p-bd"/>
</dbReference>
<dbReference type="GO" id="GO:0070772">
    <property type="term" value="C:PAS complex"/>
    <property type="evidence" value="ECO:0007669"/>
    <property type="project" value="InterPro"/>
</dbReference>
<dbReference type="InParanoid" id="A0A078ARD3"/>
<dbReference type="OrthoDB" id="5574975at2759"/>
<feature type="domain" description="Vacuolar protein 14 C-terminal Fig4-binding" evidence="6">
    <location>
        <begin position="525"/>
        <end position="700"/>
    </location>
</feature>
<dbReference type="GO" id="GO:0010008">
    <property type="term" value="C:endosome membrane"/>
    <property type="evidence" value="ECO:0007669"/>
    <property type="project" value="TreeGrafter"/>
</dbReference>
<evidence type="ECO:0000256" key="3">
    <source>
        <dbReference type="ARBA" id="ARBA00022737"/>
    </source>
</evidence>
<dbReference type="InterPro" id="IPR016024">
    <property type="entry name" value="ARM-type_fold"/>
</dbReference>
<keyword evidence="5" id="KW-0175">Coiled coil</keyword>
<name>A0A078ARD3_STYLE</name>
<dbReference type="OMA" id="MYQHASA"/>
<dbReference type="Pfam" id="PF11916">
    <property type="entry name" value="Vac14_Fig4_bd"/>
    <property type="match status" value="1"/>
</dbReference>
<dbReference type="AlphaFoldDB" id="A0A078ARD3"/>
<dbReference type="InterPro" id="IPR026825">
    <property type="entry name" value="Vac14"/>
</dbReference>
<accession>A0A078ARD3</accession>
<dbReference type="Gene3D" id="1.25.10.10">
    <property type="entry name" value="Leucine-rich Repeat Variant"/>
    <property type="match status" value="2"/>
</dbReference>
<keyword evidence="3" id="KW-0677">Repeat</keyword>
<dbReference type="SUPFAM" id="SSF48371">
    <property type="entry name" value="ARM repeat"/>
    <property type="match status" value="1"/>
</dbReference>
<reference evidence="7 8" key="1">
    <citation type="submission" date="2014-06" db="EMBL/GenBank/DDBJ databases">
        <authorList>
            <person name="Swart Estienne"/>
        </authorList>
    </citation>
    <scope>NUCLEOTIDE SEQUENCE [LARGE SCALE GENOMIC DNA]</scope>
    <source>
        <strain evidence="7 8">130c</strain>
    </source>
</reference>
<dbReference type="GO" id="GO:0006661">
    <property type="term" value="P:phosphatidylinositol biosynthetic process"/>
    <property type="evidence" value="ECO:0007669"/>
    <property type="project" value="InterPro"/>
</dbReference>
<evidence type="ECO:0000256" key="5">
    <source>
        <dbReference type="SAM" id="Coils"/>
    </source>
</evidence>
<keyword evidence="4" id="KW-0472">Membrane</keyword>
<dbReference type="Proteomes" id="UP000039865">
    <property type="component" value="Unassembled WGS sequence"/>
</dbReference>
<evidence type="ECO:0000256" key="4">
    <source>
        <dbReference type="ARBA" id="ARBA00023136"/>
    </source>
</evidence>
<dbReference type="PANTHER" id="PTHR16023">
    <property type="entry name" value="TAX1 BINDING PROTEIN-RELATED"/>
    <property type="match status" value="1"/>
</dbReference>
<dbReference type="PANTHER" id="PTHR16023:SF0">
    <property type="entry name" value="PROTEIN VAC14 HOMOLOG"/>
    <property type="match status" value="1"/>
</dbReference>
<proteinExistence type="inferred from homology"/>
<dbReference type="InterPro" id="IPR011989">
    <property type="entry name" value="ARM-like"/>
</dbReference>
<evidence type="ECO:0000259" key="6">
    <source>
        <dbReference type="Pfam" id="PF11916"/>
    </source>
</evidence>
<feature type="coiled-coil region" evidence="5">
    <location>
        <begin position="745"/>
        <end position="772"/>
    </location>
</feature>